<evidence type="ECO:0000313" key="3">
    <source>
        <dbReference type="EMBL" id="MFD4215847.1"/>
    </source>
</evidence>
<dbReference type="Proteomes" id="UP001598251">
    <property type="component" value="Unassembled WGS sequence"/>
</dbReference>
<protein>
    <submittedName>
        <fullName evidence="3">Thioesterase II family protein</fullName>
    </submittedName>
</protein>
<comment type="caution">
    <text evidence="3">The sequence shown here is derived from an EMBL/GenBank/DDBJ whole genome shotgun (WGS) entry which is preliminary data.</text>
</comment>
<dbReference type="InterPro" id="IPR029058">
    <property type="entry name" value="AB_hydrolase_fold"/>
</dbReference>
<reference evidence="3 4" key="1">
    <citation type="submission" date="2024-09" db="EMBL/GenBank/DDBJ databases">
        <title>The Natural Products Discovery Center: Release of the First 8490 Sequenced Strains for Exploring Actinobacteria Biosynthetic Diversity.</title>
        <authorList>
            <person name="Kalkreuter E."/>
            <person name="Kautsar S.A."/>
            <person name="Yang D."/>
            <person name="Bader C.D."/>
            <person name="Teijaro C.N."/>
            <person name="Fluegel L."/>
            <person name="Davis C.M."/>
            <person name="Simpson J.R."/>
            <person name="Lauterbach L."/>
            <person name="Steele A.D."/>
            <person name="Gui C."/>
            <person name="Meng S."/>
            <person name="Li G."/>
            <person name="Viehrig K."/>
            <person name="Ye F."/>
            <person name="Su P."/>
            <person name="Kiefer A.F."/>
            <person name="Nichols A."/>
            <person name="Cepeda A.J."/>
            <person name="Yan W."/>
            <person name="Fan B."/>
            <person name="Jiang Y."/>
            <person name="Adhikari A."/>
            <person name="Zheng C.-J."/>
            <person name="Schuster L."/>
            <person name="Cowan T.M."/>
            <person name="Smanski M.J."/>
            <person name="Chevrette M.G."/>
            <person name="De Carvalho L.P.S."/>
            <person name="Shen B."/>
        </authorList>
    </citation>
    <scope>NUCLEOTIDE SEQUENCE [LARGE SCALE GENOMIC DNA]</scope>
    <source>
        <strain evidence="3 4">NPDC058546</strain>
    </source>
</reference>
<dbReference type="Gene3D" id="3.40.50.1820">
    <property type="entry name" value="alpha/beta hydrolase"/>
    <property type="match status" value="1"/>
</dbReference>
<keyword evidence="4" id="KW-1185">Reference proteome</keyword>
<dbReference type="SUPFAM" id="SSF53474">
    <property type="entry name" value="alpha/beta-Hydrolases"/>
    <property type="match status" value="1"/>
</dbReference>
<sequence length="251" mass="27133">MPASLFRPLPRPHAGRTLLCVSFAGGGTAAFRPWAEVLPPDVELALYCYPGREGRFTVPFAADWEELMRDALAAVRSLGERPYLLAGHSMGAWVAFDLARRLERSDEGDRPPSALIVSAAVSPALVAETRGISPSSGDSDEELLTWMGGVGQASSAVLAEPELRQMAVEVFRADLRVVDTYRHPAGATVAAPMQVLHGEEDVVDARAAESWRPLAKGPFAVDRLPGGHFYTPQVWARLPERLTALHTVRSG</sequence>
<proteinExistence type="inferred from homology"/>
<organism evidence="3 4">
    <name type="scientific">Streptomyces sindenensis</name>
    <dbReference type="NCBI Taxonomy" id="67363"/>
    <lineage>
        <taxon>Bacteria</taxon>
        <taxon>Bacillati</taxon>
        <taxon>Actinomycetota</taxon>
        <taxon>Actinomycetes</taxon>
        <taxon>Kitasatosporales</taxon>
        <taxon>Streptomycetaceae</taxon>
        <taxon>Streptomyces</taxon>
    </lineage>
</organism>
<evidence type="ECO:0000313" key="4">
    <source>
        <dbReference type="Proteomes" id="UP001598251"/>
    </source>
</evidence>
<accession>A0ABW6ER19</accession>
<feature type="domain" description="Thioesterase" evidence="2">
    <location>
        <begin position="16"/>
        <end position="233"/>
    </location>
</feature>
<dbReference type="PANTHER" id="PTHR11487">
    <property type="entry name" value="THIOESTERASE"/>
    <property type="match status" value="1"/>
</dbReference>
<dbReference type="InterPro" id="IPR001031">
    <property type="entry name" value="Thioesterase"/>
</dbReference>
<dbReference type="InterPro" id="IPR012223">
    <property type="entry name" value="TEII"/>
</dbReference>
<dbReference type="EMBL" id="JBHXOF010000016">
    <property type="protein sequence ID" value="MFD4215847.1"/>
    <property type="molecule type" value="Genomic_DNA"/>
</dbReference>
<comment type="similarity">
    <text evidence="1">Belongs to the thioesterase family.</text>
</comment>
<dbReference type="PANTHER" id="PTHR11487:SF0">
    <property type="entry name" value="S-ACYL FATTY ACID SYNTHASE THIOESTERASE, MEDIUM CHAIN"/>
    <property type="match status" value="1"/>
</dbReference>
<name>A0ABW6ER19_9ACTN</name>
<dbReference type="RefSeq" id="WP_382828886.1">
    <property type="nucleotide sequence ID" value="NZ_JBHXLY010000026.1"/>
</dbReference>
<gene>
    <name evidence="3" type="ORF">ACFWSS_23540</name>
</gene>
<evidence type="ECO:0000259" key="2">
    <source>
        <dbReference type="Pfam" id="PF00975"/>
    </source>
</evidence>
<evidence type="ECO:0000256" key="1">
    <source>
        <dbReference type="ARBA" id="ARBA00007169"/>
    </source>
</evidence>
<dbReference type="Pfam" id="PF00975">
    <property type="entry name" value="Thioesterase"/>
    <property type="match status" value="1"/>
</dbReference>